<dbReference type="InterPro" id="IPR010137">
    <property type="entry name" value="Lipid_A_LpxA"/>
</dbReference>
<gene>
    <name evidence="8" type="ORF">PHMEG_00023315</name>
</gene>
<dbReference type="PROSITE" id="PS00101">
    <property type="entry name" value="HEXAPEP_TRANSFERASES"/>
    <property type="match status" value="1"/>
</dbReference>
<dbReference type="NCBIfam" id="TIGR01852">
    <property type="entry name" value="lipid_A_lpxA"/>
    <property type="match status" value="1"/>
</dbReference>
<dbReference type="Gene3D" id="1.20.1180.10">
    <property type="entry name" value="Udp N-acetylglucosamine O-acyltransferase, C-terminal domain"/>
    <property type="match status" value="1"/>
</dbReference>
<dbReference type="InterPro" id="IPR029098">
    <property type="entry name" value="Acetyltransf_C"/>
</dbReference>
<name>A0A225VHD3_9STRA</name>
<evidence type="ECO:0000259" key="7">
    <source>
        <dbReference type="Pfam" id="PF13720"/>
    </source>
</evidence>
<evidence type="ECO:0000256" key="6">
    <source>
        <dbReference type="ARBA" id="ARBA00023315"/>
    </source>
</evidence>
<keyword evidence="9" id="KW-1185">Reference proteome</keyword>
<dbReference type="PANTHER" id="PTHR43480:SF1">
    <property type="entry name" value="ACYL-[ACYL-CARRIER-PROTEIN]--UDP-N-ACETYLGLUCOSAMINE O-ACYLTRANSFERASE, MITOCHONDRIAL-RELATED"/>
    <property type="match status" value="1"/>
</dbReference>
<protein>
    <submittedName>
        <fullName evidence="8">Acyl-[acyl-carrier-protein]-UDP-N-acetylglucosamine O-acyltransferase</fullName>
    </submittedName>
</protein>
<dbReference type="GO" id="GO:0009245">
    <property type="term" value="P:lipid A biosynthetic process"/>
    <property type="evidence" value="ECO:0007669"/>
    <property type="project" value="UniProtKB-KW"/>
</dbReference>
<dbReference type="PANTHER" id="PTHR43480">
    <property type="entry name" value="ACYL-[ACYL-CARRIER-PROTEIN]--UDP-N-ACETYLGLUCOSAMINE O-ACYLTRANSFERASE"/>
    <property type="match status" value="1"/>
</dbReference>
<dbReference type="STRING" id="4795.A0A225VHD3"/>
<dbReference type="EMBL" id="NBNE01004801">
    <property type="protein sequence ID" value="OWZ04735.1"/>
    <property type="molecule type" value="Genomic_DNA"/>
</dbReference>
<dbReference type="NCBIfam" id="NF003657">
    <property type="entry name" value="PRK05289.1"/>
    <property type="match status" value="1"/>
</dbReference>
<dbReference type="OrthoDB" id="25818at2759"/>
<dbReference type="GO" id="GO:0008780">
    <property type="term" value="F:acyl-[acyl-carrier-protein]-UDP-N-acetylglucosamine O-acyltransferase activity"/>
    <property type="evidence" value="ECO:0007669"/>
    <property type="project" value="InterPro"/>
</dbReference>
<dbReference type="Proteomes" id="UP000198211">
    <property type="component" value="Unassembled WGS sequence"/>
</dbReference>
<dbReference type="Pfam" id="PF13720">
    <property type="entry name" value="Acetyltransf_11"/>
    <property type="match status" value="1"/>
</dbReference>
<keyword evidence="6 8" id="KW-0012">Acyltransferase</keyword>
<keyword evidence="4 8" id="KW-0808">Transferase</keyword>
<accession>A0A225VHD3</accession>
<feature type="domain" description="UDP N-acetylglucosamine O-acyltransferase C-terminal" evidence="7">
    <location>
        <begin position="283"/>
        <end position="378"/>
    </location>
</feature>
<dbReference type="InterPro" id="IPR001451">
    <property type="entry name" value="Hexapep"/>
</dbReference>
<dbReference type="SUPFAM" id="SSF51161">
    <property type="entry name" value="Trimeric LpxA-like enzymes"/>
    <property type="match status" value="1"/>
</dbReference>
<dbReference type="AlphaFoldDB" id="A0A225VHD3"/>
<organism evidence="8 9">
    <name type="scientific">Phytophthora megakarya</name>
    <dbReference type="NCBI Taxonomy" id="4795"/>
    <lineage>
        <taxon>Eukaryota</taxon>
        <taxon>Sar</taxon>
        <taxon>Stramenopiles</taxon>
        <taxon>Oomycota</taxon>
        <taxon>Peronosporomycetes</taxon>
        <taxon>Peronosporales</taxon>
        <taxon>Peronosporaceae</taxon>
        <taxon>Phytophthora</taxon>
    </lineage>
</organism>
<sequence>MTLWYLGGLLTTPTGTHRMEILQNLDADIVFKEKSCIYVLMPIDKVSAHCRFVRHLFFFSSPASAEALEELISHATQDEQLAGRRRGFSRRLQDFQTSAAIERVPDVHATAVVHPNAELGPNVLVGPYSVIGPDVVLEAGVRLQSHVVIDGKTRVGNGTVIHPFASLGGEPQDKKHRMFQQDSEETLVVGSNCVIREHVTVHGRTSYSQVPTFVGDDCWLLCGAHVAHDSQLGRRVVVSNNVCIAGHVSIGDCAIIGGQVGIKQHVSVGPLAMVGGQSAVDGDVLPYGLVVGNRAKLAGLNLVGLRRAGVSRSNIKLLLRVYRYMFGAPACKKTGFAPALEETVVERAMEAKQFLINEGLDDERIPMVHEMVDFVSASPNRFHSSLCQAVIATPLR</sequence>
<evidence type="ECO:0000256" key="5">
    <source>
        <dbReference type="ARBA" id="ARBA00023098"/>
    </source>
</evidence>
<keyword evidence="3" id="KW-0441">Lipid A biosynthesis</keyword>
<proteinExistence type="predicted"/>
<evidence type="ECO:0000256" key="4">
    <source>
        <dbReference type="ARBA" id="ARBA00022679"/>
    </source>
</evidence>
<evidence type="ECO:0000256" key="2">
    <source>
        <dbReference type="ARBA" id="ARBA00022516"/>
    </source>
</evidence>
<comment type="caution">
    <text evidence="8">The sequence shown here is derived from an EMBL/GenBank/DDBJ whole genome shotgun (WGS) entry which is preliminary data.</text>
</comment>
<evidence type="ECO:0000256" key="3">
    <source>
        <dbReference type="ARBA" id="ARBA00022556"/>
    </source>
</evidence>
<dbReference type="GO" id="GO:0016020">
    <property type="term" value="C:membrane"/>
    <property type="evidence" value="ECO:0007669"/>
    <property type="project" value="GOC"/>
</dbReference>
<evidence type="ECO:0000313" key="8">
    <source>
        <dbReference type="EMBL" id="OWZ04735.1"/>
    </source>
</evidence>
<keyword evidence="1" id="KW-0963">Cytoplasm</keyword>
<dbReference type="Gene3D" id="2.160.10.10">
    <property type="entry name" value="Hexapeptide repeat proteins"/>
    <property type="match status" value="1"/>
</dbReference>
<reference evidence="9" key="1">
    <citation type="submission" date="2017-03" db="EMBL/GenBank/DDBJ databases">
        <title>Phytopthora megakarya and P. palmivora, two closely related causual agents of cacao black pod achieved similar genome size and gene model numbers by different mechanisms.</title>
        <authorList>
            <person name="Ali S."/>
            <person name="Shao J."/>
            <person name="Larry D.J."/>
            <person name="Kronmiller B."/>
            <person name="Shen D."/>
            <person name="Strem M.D."/>
            <person name="Melnick R.L."/>
            <person name="Guiltinan M.J."/>
            <person name="Tyler B.M."/>
            <person name="Meinhardt L.W."/>
            <person name="Bailey B.A."/>
        </authorList>
    </citation>
    <scope>NUCLEOTIDE SEQUENCE [LARGE SCALE GENOMIC DNA]</scope>
    <source>
        <strain evidence="9">zdho120</strain>
    </source>
</reference>
<evidence type="ECO:0000256" key="1">
    <source>
        <dbReference type="ARBA" id="ARBA00022490"/>
    </source>
</evidence>
<dbReference type="Pfam" id="PF00132">
    <property type="entry name" value="Hexapep"/>
    <property type="match status" value="2"/>
</dbReference>
<keyword evidence="5" id="KW-0443">Lipid metabolism</keyword>
<evidence type="ECO:0000313" key="9">
    <source>
        <dbReference type="Proteomes" id="UP000198211"/>
    </source>
</evidence>
<dbReference type="InterPro" id="IPR037157">
    <property type="entry name" value="Acetyltransf_C_sf"/>
</dbReference>
<dbReference type="InterPro" id="IPR018357">
    <property type="entry name" value="Hexapep_transf_CS"/>
</dbReference>
<dbReference type="InterPro" id="IPR011004">
    <property type="entry name" value="Trimer_LpxA-like_sf"/>
</dbReference>
<keyword evidence="2" id="KW-0444">Lipid biosynthesis</keyword>